<reference evidence="3 4" key="1">
    <citation type="submission" date="2020-01" db="EMBL/GenBank/DDBJ databases">
        <title>Identification and distribution of gene clusters putatively required for synthesis of sphingolipid metabolism inhibitors in phylogenetically diverse species of the filamentous fungus Fusarium.</title>
        <authorList>
            <person name="Kim H.-S."/>
            <person name="Busman M."/>
            <person name="Brown D.W."/>
            <person name="Divon H."/>
            <person name="Uhlig S."/>
            <person name="Proctor R.H."/>
        </authorList>
    </citation>
    <scope>NUCLEOTIDE SEQUENCE [LARGE SCALE GENOMIC DNA]</scope>
    <source>
        <strain evidence="3 4">NRRL 20459</strain>
    </source>
</reference>
<evidence type="ECO:0000256" key="2">
    <source>
        <dbReference type="SAM" id="SignalP"/>
    </source>
</evidence>
<gene>
    <name evidence="3" type="ORF">FALBO_5709</name>
</gene>
<feature type="chain" id="PRO_5034492264" evidence="2">
    <location>
        <begin position="21"/>
        <end position="208"/>
    </location>
</feature>
<dbReference type="OrthoDB" id="5074953at2759"/>
<accession>A0A8H4PCF4</accession>
<evidence type="ECO:0000313" key="3">
    <source>
        <dbReference type="EMBL" id="KAF4467415.1"/>
    </source>
</evidence>
<evidence type="ECO:0000256" key="1">
    <source>
        <dbReference type="SAM" id="MobiDB-lite"/>
    </source>
</evidence>
<feature type="signal peptide" evidence="2">
    <location>
        <begin position="1"/>
        <end position="20"/>
    </location>
</feature>
<proteinExistence type="predicted"/>
<dbReference type="AlphaFoldDB" id="A0A8H4PCF4"/>
<comment type="caution">
    <text evidence="3">The sequence shown here is derived from an EMBL/GenBank/DDBJ whole genome shotgun (WGS) entry which is preliminary data.</text>
</comment>
<organism evidence="3 4">
    <name type="scientific">Fusarium albosuccineum</name>
    <dbReference type="NCBI Taxonomy" id="1237068"/>
    <lineage>
        <taxon>Eukaryota</taxon>
        <taxon>Fungi</taxon>
        <taxon>Dikarya</taxon>
        <taxon>Ascomycota</taxon>
        <taxon>Pezizomycotina</taxon>
        <taxon>Sordariomycetes</taxon>
        <taxon>Hypocreomycetidae</taxon>
        <taxon>Hypocreales</taxon>
        <taxon>Nectriaceae</taxon>
        <taxon>Fusarium</taxon>
        <taxon>Fusarium decemcellulare species complex</taxon>
    </lineage>
</organism>
<sequence length="208" mass="23035">MASRFIFAVLGLSAMRTVQAGPLSTPTSTTSAPTATSASMTWEEENRDGQPVFNVDFEDGSFDNWGINDDIGMAYDIRDLQTPFGQTKVFKILEPAEVGYGFIDNSQTFQLEQSPYGYKVGFAAKCSLVPQFGTTDWSPVTILLWNHGKKIFQTHPVNGKALGNGWAQFEEEFENGDVTGDTTFSIGIETKGYGLDWYFDNIFVSQIE</sequence>
<dbReference type="EMBL" id="JAADYS010000748">
    <property type="protein sequence ID" value="KAF4467415.1"/>
    <property type="molecule type" value="Genomic_DNA"/>
</dbReference>
<protein>
    <submittedName>
        <fullName evidence="3">Uncharacterized protein</fullName>
    </submittedName>
</protein>
<feature type="region of interest" description="Disordered" evidence="1">
    <location>
        <begin position="21"/>
        <end position="45"/>
    </location>
</feature>
<name>A0A8H4PCF4_9HYPO</name>
<evidence type="ECO:0000313" key="4">
    <source>
        <dbReference type="Proteomes" id="UP000554235"/>
    </source>
</evidence>
<keyword evidence="4" id="KW-1185">Reference proteome</keyword>
<dbReference type="Proteomes" id="UP000554235">
    <property type="component" value="Unassembled WGS sequence"/>
</dbReference>
<feature type="compositionally biased region" description="Low complexity" evidence="1">
    <location>
        <begin position="24"/>
        <end position="39"/>
    </location>
</feature>
<keyword evidence="2" id="KW-0732">Signal</keyword>